<sequence>MYARRRARSAVASSTRPETLTSTPTPTTTPLSERRGQTESLQQDQHQTNLFSSRSGLNKDEQLRPGSKGSHSSTVDEKQHDKSAQTSPAALTPLARFRLLVWITVCMRRLFVEIIRLSGEKTLRSATELQWMAVYAEKHDASLAFNKHLFSRDRVMAHVPFWAQCILAIPPVDRSVTHCRKLHALLRGLRSFDKFTDEIQMALCKAFSLEKYVTV</sequence>
<feature type="region of interest" description="Disordered" evidence="1">
    <location>
        <begin position="1"/>
        <end position="87"/>
    </location>
</feature>
<protein>
    <submittedName>
        <fullName evidence="2">Cyclic nucleotide-binding domain-containing protein 2-like</fullName>
    </submittedName>
</protein>
<dbReference type="Proteomes" id="UP000762676">
    <property type="component" value="Unassembled WGS sequence"/>
</dbReference>
<dbReference type="AlphaFoldDB" id="A0AAV4ELU9"/>
<proteinExistence type="predicted"/>
<feature type="compositionally biased region" description="Polar residues" evidence="1">
    <location>
        <begin position="38"/>
        <end position="56"/>
    </location>
</feature>
<accession>A0AAV4ELU9</accession>
<keyword evidence="3" id="KW-1185">Reference proteome</keyword>
<organism evidence="2 3">
    <name type="scientific">Elysia marginata</name>
    <dbReference type="NCBI Taxonomy" id="1093978"/>
    <lineage>
        <taxon>Eukaryota</taxon>
        <taxon>Metazoa</taxon>
        <taxon>Spiralia</taxon>
        <taxon>Lophotrochozoa</taxon>
        <taxon>Mollusca</taxon>
        <taxon>Gastropoda</taxon>
        <taxon>Heterobranchia</taxon>
        <taxon>Euthyneura</taxon>
        <taxon>Panpulmonata</taxon>
        <taxon>Sacoglossa</taxon>
        <taxon>Placobranchoidea</taxon>
        <taxon>Plakobranchidae</taxon>
        <taxon>Elysia</taxon>
    </lineage>
</organism>
<feature type="compositionally biased region" description="Basic and acidic residues" evidence="1">
    <location>
        <begin position="74"/>
        <end position="83"/>
    </location>
</feature>
<evidence type="ECO:0000313" key="3">
    <source>
        <dbReference type="Proteomes" id="UP000762676"/>
    </source>
</evidence>
<name>A0AAV4ELU9_9GAST</name>
<reference evidence="2 3" key="1">
    <citation type="journal article" date="2021" name="Elife">
        <title>Chloroplast acquisition without the gene transfer in kleptoplastic sea slugs, Plakobranchus ocellatus.</title>
        <authorList>
            <person name="Maeda T."/>
            <person name="Takahashi S."/>
            <person name="Yoshida T."/>
            <person name="Shimamura S."/>
            <person name="Takaki Y."/>
            <person name="Nagai Y."/>
            <person name="Toyoda A."/>
            <person name="Suzuki Y."/>
            <person name="Arimoto A."/>
            <person name="Ishii H."/>
            <person name="Satoh N."/>
            <person name="Nishiyama T."/>
            <person name="Hasebe M."/>
            <person name="Maruyama T."/>
            <person name="Minagawa J."/>
            <person name="Obokata J."/>
            <person name="Shigenobu S."/>
        </authorList>
    </citation>
    <scope>NUCLEOTIDE SEQUENCE [LARGE SCALE GENOMIC DNA]</scope>
</reference>
<dbReference type="EMBL" id="BMAT01007269">
    <property type="protein sequence ID" value="GFR61236.1"/>
    <property type="molecule type" value="Genomic_DNA"/>
</dbReference>
<feature type="compositionally biased region" description="Low complexity" evidence="1">
    <location>
        <begin position="9"/>
        <end position="31"/>
    </location>
</feature>
<evidence type="ECO:0000313" key="2">
    <source>
        <dbReference type="EMBL" id="GFR61236.1"/>
    </source>
</evidence>
<evidence type="ECO:0000256" key="1">
    <source>
        <dbReference type="SAM" id="MobiDB-lite"/>
    </source>
</evidence>
<comment type="caution">
    <text evidence="2">The sequence shown here is derived from an EMBL/GenBank/DDBJ whole genome shotgun (WGS) entry which is preliminary data.</text>
</comment>
<gene>
    <name evidence="2" type="ORF">ElyMa_003551400</name>
</gene>